<accession>A0ABV5KFQ7</accession>
<protein>
    <submittedName>
        <fullName evidence="1">Lipase family protein</fullName>
    </submittedName>
</protein>
<evidence type="ECO:0000313" key="1">
    <source>
        <dbReference type="EMBL" id="MFB9315571.1"/>
    </source>
</evidence>
<dbReference type="Proteomes" id="UP001589750">
    <property type="component" value="Unassembled WGS sequence"/>
</dbReference>
<sequence length="388" mass="41181">MSVPVEAADSREAGIPAFYEQPATLPAANGDLVRSEPMTYLLDPAHASDVAVTSTRIMYRTTDRTGTPVAVSGSVIVPKSPWSGPGRRPVIGYAVGTQGVGDKCAPSRQFSEGIEYEGVFMTAMLARGYALAVTDYEGLGTAGAHTYMDRLSQGHAVLDAVRAAQRLPGSGLDAQSPVGLYGYSQGGGAAASAVELAPTYAAELRIKGAVVGAVPADLTVLPANLDGGLWAEFLWYAMTGLAASYDLDLNPYLNDRGREFLTDISDDCVFDLFNAALKNSTEFTTDGSSLEQLTQTEPFKSILTDQRIGLSKPTAPVLITHSLLDDTIPYRTGRQLATDWCRQGATVRLSTNATPLHLGAMLNNATEAFGFLEARFAGTPALNSCWRL</sequence>
<proteinExistence type="predicted"/>
<dbReference type="InterPro" id="IPR029058">
    <property type="entry name" value="AB_hydrolase_fold"/>
</dbReference>
<dbReference type="PANTHER" id="PTHR34853:SF1">
    <property type="entry name" value="LIPASE 5"/>
    <property type="match status" value="1"/>
</dbReference>
<dbReference type="InterPro" id="IPR005152">
    <property type="entry name" value="Lipase_secreted"/>
</dbReference>
<dbReference type="Gene3D" id="3.40.50.1820">
    <property type="entry name" value="alpha/beta hydrolase"/>
    <property type="match status" value="1"/>
</dbReference>
<organism evidence="1 2">
    <name type="scientific">Nocardioides plantarum</name>
    <dbReference type="NCBI Taxonomy" id="29299"/>
    <lineage>
        <taxon>Bacteria</taxon>
        <taxon>Bacillati</taxon>
        <taxon>Actinomycetota</taxon>
        <taxon>Actinomycetes</taxon>
        <taxon>Propionibacteriales</taxon>
        <taxon>Nocardioidaceae</taxon>
        <taxon>Nocardioides</taxon>
    </lineage>
</organism>
<evidence type="ECO:0000313" key="2">
    <source>
        <dbReference type="Proteomes" id="UP001589750"/>
    </source>
</evidence>
<reference evidence="1 2" key="1">
    <citation type="submission" date="2024-09" db="EMBL/GenBank/DDBJ databases">
        <authorList>
            <person name="Sun Q."/>
            <person name="Mori K."/>
        </authorList>
    </citation>
    <scope>NUCLEOTIDE SEQUENCE [LARGE SCALE GENOMIC DNA]</scope>
    <source>
        <strain evidence="1 2">JCM 9626</strain>
    </source>
</reference>
<comment type="caution">
    <text evidence="1">The sequence shown here is derived from an EMBL/GenBank/DDBJ whole genome shotgun (WGS) entry which is preliminary data.</text>
</comment>
<gene>
    <name evidence="1" type="ORF">ACFFRI_21185</name>
</gene>
<dbReference type="SUPFAM" id="SSF53474">
    <property type="entry name" value="alpha/beta-Hydrolases"/>
    <property type="match status" value="1"/>
</dbReference>
<dbReference type="Pfam" id="PF03583">
    <property type="entry name" value="LIP"/>
    <property type="match status" value="1"/>
</dbReference>
<name>A0ABV5KFQ7_9ACTN</name>
<dbReference type="PIRSF" id="PIRSF029171">
    <property type="entry name" value="Esterase_LipA"/>
    <property type="match status" value="1"/>
</dbReference>
<dbReference type="PANTHER" id="PTHR34853">
    <property type="match status" value="1"/>
</dbReference>
<dbReference type="RefSeq" id="WP_211350810.1">
    <property type="nucleotide sequence ID" value="NZ_JBHMDG010000034.1"/>
</dbReference>
<dbReference type="EMBL" id="JBHMDG010000034">
    <property type="protein sequence ID" value="MFB9315571.1"/>
    <property type="molecule type" value="Genomic_DNA"/>
</dbReference>
<dbReference type="Gene3D" id="1.10.260.130">
    <property type="match status" value="1"/>
</dbReference>
<keyword evidence="2" id="KW-1185">Reference proteome</keyword>